<gene>
    <name evidence="1" type="ORF">CJ305_14890</name>
</gene>
<dbReference type="GO" id="GO:0006744">
    <property type="term" value="P:ubiquinone biosynthetic process"/>
    <property type="evidence" value="ECO:0007669"/>
    <property type="project" value="InterPro"/>
</dbReference>
<proteinExistence type="predicted"/>
<name>A0A2G1VP48_9FLAO</name>
<dbReference type="EMBL" id="NQXA01000014">
    <property type="protein sequence ID" value="PHQ28400.1"/>
    <property type="molecule type" value="Genomic_DNA"/>
</dbReference>
<protein>
    <recommendedName>
        <fullName evidence="3">Ubiquinone biosynthesis protein COQ4</fullName>
    </recommendedName>
</protein>
<dbReference type="OrthoDB" id="6157812at2"/>
<evidence type="ECO:0008006" key="3">
    <source>
        <dbReference type="Google" id="ProtNLM"/>
    </source>
</evidence>
<dbReference type="Pfam" id="PF05019">
    <property type="entry name" value="Coq4"/>
    <property type="match status" value="1"/>
</dbReference>
<accession>A0A2G1VP48</accession>
<sequence>MNKSIFLSIYFEFQSTLLIIRELVVGASFDLTSRVYMLFKRNEPWGISRSELLLYPPESLGFHLGCFLLKQHFEPQPHCENHDIFHILTGYETDTAQEIALQFFLYGNGKRSPFLHLAMFAGIILFPDQYALFREAYHKGAQAKSLFDLDYKPLLTHSFISLKKQYLNT</sequence>
<evidence type="ECO:0000313" key="2">
    <source>
        <dbReference type="Proteomes" id="UP000229433"/>
    </source>
</evidence>
<dbReference type="Proteomes" id="UP000229433">
    <property type="component" value="Unassembled WGS sequence"/>
</dbReference>
<keyword evidence="2" id="KW-1185">Reference proteome</keyword>
<dbReference type="RefSeq" id="WP_099647093.1">
    <property type="nucleotide sequence ID" value="NZ_KZ319296.1"/>
</dbReference>
<dbReference type="InterPro" id="IPR007715">
    <property type="entry name" value="Coq4"/>
</dbReference>
<organism evidence="1 2">
    <name type="scientific">Leeuwenhoekiella nanhaiensis</name>
    <dbReference type="NCBI Taxonomy" id="1655491"/>
    <lineage>
        <taxon>Bacteria</taxon>
        <taxon>Pseudomonadati</taxon>
        <taxon>Bacteroidota</taxon>
        <taxon>Flavobacteriia</taxon>
        <taxon>Flavobacteriales</taxon>
        <taxon>Flavobacteriaceae</taxon>
        <taxon>Leeuwenhoekiella</taxon>
    </lineage>
</organism>
<reference evidence="1 2" key="1">
    <citation type="submission" date="2017-08" db="EMBL/GenBank/DDBJ databases">
        <title>The whole genome shortgun sequences of strain Leeuwenhoekiella nanhaiensis G18 from the South China Sea.</title>
        <authorList>
            <person name="Liu Q."/>
        </authorList>
    </citation>
    <scope>NUCLEOTIDE SEQUENCE [LARGE SCALE GENOMIC DNA]</scope>
    <source>
        <strain evidence="1 2">G18</strain>
    </source>
</reference>
<evidence type="ECO:0000313" key="1">
    <source>
        <dbReference type="EMBL" id="PHQ28400.1"/>
    </source>
</evidence>
<dbReference type="AlphaFoldDB" id="A0A2G1VP48"/>
<comment type="caution">
    <text evidence="1">The sequence shown here is derived from an EMBL/GenBank/DDBJ whole genome shotgun (WGS) entry which is preliminary data.</text>
</comment>